<dbReference type="GO" id="GO:0004176">
    <property type="term" value="F:ATP-dependent peptidase activity"/>
    <property type="evidence" value="ECO:0007669"/>
    <property type="project" value="InterPro"/>
</dbReference>
<dbReference type="PANTHER" id="PTHR10381">
    <property type="entry name" value="ATP-DEPENDENT CLP PROTEASE PROTEOLYTIC SUBUNIT"/>
    <property type="match status" value="1"/>
</dbReference>
<evidence type="ECO:0000256" key="9">
    <source>
        <dbReference type="RuleBase" id="RU003567"/>
    </source>
</evidence>
<dbReference type="GO" id="GO:0004252">
    <property type="term" value="F:serine-type endopeptidase activity"/>
    <property type="evidence" value="ECO:0007669"/>
    <property type="project" value="UniProtKB-UniRule"/>
</dbReference>
<dbReference type="GO" id="GO:0009368">
    <property type="term" value="C:endopeptidase Clp complex"/>
    <property type="evidence" value="ECO:0007669"/>
    <property type="project" value="TreeGrafter"/>
</dbReference>
<dbReference type="SUPFAM" id="SSF52096">
    <property type="entry name" value="ClpP/crotonase"/>
    <property type="match status" value="1"/>
</dbReference>
<dbReference type="InterPro" id="IPR023562">
    <property type="entry name" value="ClpP/TepA"/>
</dbReference>
<dbReference type="NCBIfam" id="NF009205">
    <property type="entry name" value="PRK12553.1"/>
    <property type="match status" value="1"/>
</dbReference>
<evidence type="ECO:0000256" key="5">
    <source>
        <dbReference type="ARBA" id="ARBA00022825"/>
    </source>
</evidence>
<sequence length="198" mass="21694">MNLIPTVIEQTNRGERAYDIYSRLLKDRIIMLGSAIDDNVANSIVAQLLFLEAEDPGKDISLYINSPGGSITAGMAIYDTMNFIKSDVSTICTGMAASMGAFLLAAGAKGKRYALPNSEVMIHQPLGGTQGQAADIAIHANRIIQMREKLNEILAERTGQPIEIIEKDTDRDNFKTAQEAVDYGLIDTILERKDDMNK</sequence>
<keyword evidence="3 7" id="KW-0645">Protease</keyword>
<dbReference type="NCBIfam" id="NF001368">
    <property type="entry name" value="PRK00277.1"/>
    <property type="match status" value="1"/>
</dbReference>
<name>A0AB39HSS1_9BACI</name>
<dbReference type="GO" id="GO:0051117">
    <property type="term" value="F:ATPase binding"/>
    <property type="evidence" value="ECO:0007669"/>
    <property type="project" value="TreeGrafter"/>
</dbReference>
<evidence type="ECO:0000256" key="8">
    <source>
        <dbReference type="PROSITE-ProRule" id="PRU10086"/>
    </source>
</evidence>
<feature type="active site" evidence="7 8">
    <location>
        <position position="123"/>
    </location>
</feature>
<accession>A0AB39HSS1</accession>
<dbReference type="GO" id="GO:0005737">
    <property type="term" value="C:cytoplasm"/>
    <property type="evidence" value="ECO:0007669"/>
    <property type="project" value="UniProtKB-SubCell"/>
</dbReference>
<dbReference type="AlphaFoldDB" id="A0AB39HSS1"/>
<feature type="active site" description="Nucleophile" evidence="7">
    <location>
        <position position="98"/>
    </location>
</feature>
<comment type="similarity">
    <text evidence="1 7 9">Belongs to the peptidase S14 family.</text>
</comment>
<dbReference type="FunFam" id="3.90.226.10:FF:000001">
    <property type="entry name" value="ATP-dependent Clp protease proteolytic subunit"/>
    <property type="match status" value="1"/>
</dbReference>
<dbReference type="Gene3D" id="3.90.226.10">
    <property type="entry name" value="2-enoyl-CoA Hydratase, Chain A, domain 1"/>
    <property type="match status" value="1"/>
</dbReference>
<dbReference type="InterPro" id="IPR033135">
    <property type="entry name" value="ClpP_His_AS"/>
</dbReference>
<dbReference type="RefSeq" id="WP_368654447.1">
    <property type="nucleotide sequence ID" value="NZ_CP162599.1"/>
</dbReference>
<evidence type="ECO:0000256" key="3">
    <source>
        <dbReference type="ARBA" id="ARBA00022670"/>
    </source>
</evidence>
<dbReference type="Pfam" id="PF00574">
    <property type="entry name" value="CLP_protease"/>
    <property type="match status" value="1"/>
</dbReference>
<evidence type="ECO:0000256" key="1">
    <source>
        <dbReference type="ARBA" id="ARBA00007039"/>
    </source>
</evidence>
<comment type="function">
    <text evidence="7">Cleaves peptides in various proteins in a process that requires ATP hydrolysis. Has a chymotrypsin-like activity. Plays a major role in the degradation of misfolded proteins.</text>
</comment>
<reference evidence="10" key="1">
    <citation type="submission" date="2024-07" db="EMBL/GenBank/DDBJ databases">
        <title>Halotolerant mesophilic bacterium Ornithinibacillus sp. 4-3, sp. nov., isolated from soil.</title>
        <authorList>
            <person name="Sidarenka A.V."/>
            <person name="Guliayeva D.E."/>
            <person name="Leanovich S.I."/>
            <person name="Hileuskaya K.S."/>
            <person name="Akhremchuk A.E."/>
            <person name="Sikolenko M.A."/>
            <person name="Valentovich L.N."/>
        </authorList>
    </citation>
    <scope>NUCLEOTIDE SEQUENCE</scope>
    <source>
        <strain evidence="10">4-3</strain>
    </source>
</reference>
<comment type="subcellular location">
    <subcellularLocation>
        <location evidence="7">Cytoplasm</location>
    </subcellularLocation>
</comment>
<dbReference type="HAMAP" id="MF_00444">
    <property type="entry name" value="ClpP"/>
    <property type="match status" value="1"/>
</dbReference>
<dbReference type="PANTHER" id="PTHR10381:SF70">
    <property type="entry name" value="ATP-DEPENDENT CLP PROTEASE PROTEOLYTIC SUBUNIT"/>
    <property type="match status" value="1"/>
</dbReference>
<dbReference type="EC" id="3.4.21.92" evidence="7"/>
<dbReference type="CDD" id="cd07017">
    <property type="entry name" value="S14_ClpP_2"/>
    <property type="match status" value="1"/>
</dbReference>
<evidence type="ECO:0000313" key="10">
    <source>
        <dbReference type="EMBL" id="XDK33769.1"/>
    </source>
</evidence>
<protein>
    <recommendedName>
        <fullName evidence="7 9">ATP-dependent Clp protease proteolytic subunit</fullName>
        <ecNumber evidence="7">3.4.21.92</ecNumber>
    </recommendedName>
    <alternativeName>
        <fullName evidence="7">Endopeptidase Clp</fullName>
    </alternativeName>
</protein>
<evidence type="ECO:0000256" key="7">
    <source>
        <dbReference type="HAMAP-Rule" id="MF_00444"/>
    </source>
</evidence>
<dbReference type="InterPro" id="IPR029045">
    <property type="entry name" value="ClpP/crotonase-like_dom_sf"/>
</dbReference>
<comment type="catalytic activity">
    <reaction evidence="6 7 8">
        <text>Hydrolysis of proteins to small peptides in the presence of ATP and magnesium. alpha-casein is the usual test substrate. In the absence of ATP, only oligopeptides shorter than five residues are hydrolyzed (such as succinyl-Leu-Tyr-|-NHMec, and Leu-Tyr-Leu-|-Tyr-Trp, in which cleavage of the -Tyr-|-Leu- and -Tyr-|-Trp bonds also occurs).</text>
        <dbReference type="EC" id="3.4.21.92"/>
    </reaction>
</comment>
<comment type="subunit">
    <text evidence="7">Fourteen ClpP subunits assemble into 2 heptameric rings which stack back to back to give a disk-like structure with a central cavity, resembling the structure of eukaryotic proteasomes.</text>
</comment>
<evidence type="ECO:0000256" key="2">
    <source>
        <dbReference type="ARBA" id="ARBA00022490"/>
    </source>
</evidence>
<organism evidence="10">
    <name type="scientific">Ornithinibacillus sp. 4-3</name>
    <dbReference type="NCBI Taxonomy" id="3231488"/>
    <lineage>
        <taxon>Bacteria</taxon>
        <taxon>Bacillati</taxon>
        <taxon>Bacillota</taxon>
        <taxon>Bacilli</taxon>
        <taxon>Bacillales</taxon>
        <taxon>Bacillaceae</taxon>
        <taxon>Ornithinibacillus</taxon>
    </lineage>
</organism>
<keyword evidence="4 7" id="KW-0378">Hydrolase</keyword>
<evidence type="ECO:0000256" key="6">
    <source>
        <dbReference type="ARBA" id="ARBA00034021"/>
    </source>
</evidence>
<dbReference type="NCBIfam" id="TIGR00493">
    <property type="entry name" value="clpP"/>
    <property type="match status" value="1"/>
</dbReference>
<gene>
    <name evidence="7 10" type="primary">clpP</name>
    <name evidence="10" type="ORF">AB4Y30_05295</name>
</gene>
<dbReference type="GO" id="GO:0042802">
    <property type="term" value="F:identical protein binding"/>
    <property type="evidence" value="ECO:0007669"/>
    <property type="project" value="UniProtKB-ARBA"/>
</dbReference>
<dbReference type="EMBL" id="CP162599">
    <property type="protein sequence ID" value="XDK33769.1"/>
    <property type="molecule type" value="Genomic_DNA"/>
</dbReference>
<dbReference type="GO" id="GO:0006515">
    <property type="term" value="P:protein quality control for misfolded or incompletely synthesized proteins"/>
    <property type="evidence" value="ECO:0007669"/>
    <property type="project" value="TreeGrafter"/>
</dbReference>
<dbReference type="InterPro" id="IPR001907">
    <property type="entry name" value="ClpP"/>
</dbReference>
<dbReference type="PRINTS" id="PR00127">
    <property type="entry name" value="CLPPROTEASEP"/>
</dbReference>
<dbReference type="PROSITE" id="PS00382">
    <property type="entry name" value="CLP_PROTEASE_HIS"/>
    <property type="match status" value="1"/>
</dbReference>
<evidence type="ECO:0000256" key="4">
    <source>
        <dbReference type="ARBA" id="ARBA00022801"/>
    </source>
</evidence>
<keyword evidence="2 7" id="KW-0963">Cytoplasm</keyword>
<keyword evidence="5 7" id="KW-0720">Serine protease</keyword>
<proteinExistence type="inferred from homology"/>